<dbReference type="AlphaFoldDB" id="A0A850HAN0"/>
<dbReference type="EMBL" id="JABWTA010000001">
    <property type="protein sequence ID" value="NVE94789.1"/>
    <property type="molecule type" value="Genomic_DNA"/>
</dbReference>
<evidence type="ECO:0000313" key="3">
    <source>
        <dbReference type="Proteomes" id="UP000546031"/>
    </source>
</evidence>
<evidence type="ECO:0000256" key="1">
    <source>
        <dbReference type="SAM" id="Phobius"/>
    </source>
</evidence>
<evidence type="ECO:0000313" key="2">
    <source>
        <dbReference type="EMBL" id="NVE94789.1"/>
    </source>
</evidence>
<organism evidence="2 3">
    <name type="scientific">Altererythrobacter lutimaris</name>
    <dbReference type="NCBI Taxonomy" id="2743979"/>
    <lineage>
        <taxon>Bacteria</taxon>
        <taxon>Pseudomonadati</taxon>
        <taxon>Pseudomonadota</taxon>
        <taxon>Alphaproteobacteria</taxon>
        <taxon>Sphingomonadales</taxon>
        <taxon>Erythrobacteraceae</taxon>
        <taxon>Altererythrobacter</taxon>
    </lineage>
</organism>
<feature type="transmembrane region" description="Helical" evidence="1">
    <location>
        <begin position="12"/>
        <end position="31"/>
    </location>
</feature>
<gene>
    <name evidence="2" type="ORF">HUO12_07735</name>
</gene>
<keyword evidence="1" id="KW-0812">Transmembrane</keyword>
<dbReference type="RefSeq" id="WP_176273027.1">
    <property type="nucleotide sequence ID" value="NZ_JABWTA010000001.1"/>
</dbReference>
<comment type="caution">
    <text evidence="2">The sequence shown here is derived from an EMBL/GenBank/DDBJ whole genome shotgun (WGS) entry which is preliminary data.</text>
</comment>
<sequence length="375" mass="40325">MSARIAHSRGRPIAMLAVVGLGWITMRAFTWEAPFPAQLQNFSAELPQLAAADLTDPIVGPSRDILSDALDAIDSLDAFSAPQTEVKPGYVVRVPLKLERETARLPKFTATTGSSGSHQMLWLAAMSQLPVPADLDQQVVNGIGPNAPQPMPNPSDSPGKQRRWSVDAWVLWRQGSGIAQGRRPSYGASQAGAVLNYRLKPSSSHDPRVFVRGYRALIDNPETEVSLGLSARPLGDIPVRVHTEVRATERFDETEIRPSAFVTTELPPQQLPFGAEAEFYGQAGYVGGDFPTHFADGQVHVMREVHDFDLAKVSVGAAAWGGTQKGASRVDVGPSVRVDLNIGPVPARVSLDYREQVAGDAEPGSGLALTVATHF</sequence>
<keyword evidence="1" id="KW-0472">Membrane</keyword>
<proteinExistence type="predicted"/>
<reference evidence="2 3" key="1">
    <citation type="submission" date="2020-06" db="EMBL/GenBank/DDBJ databases">
        <title>Altererythrobacter lutimaris sp. nov., a marine bacterium isolated from a tidal flat.</title>
        <authorList>
            <person name="Kim D."/>
            <person name="Yoo Y."/>
            <person name="Kim J.-J."/>
        </authorList>
    </citation>
    <scope>NUCLEOTIDE SEQUENCE [LARGE SCALE GENOMIC DNA]</scope>
    <source>
        <strain evidence="2 3">JGD-16</strain>
    </source>
</reference>
<keyword evidence="3" id="KW-1185">Reference proteome</keyword>
<protein>
    <submittedName>
        <fullName evidence="2">Uncharacterized protein</fullName>
    </submittedName>
</protein>
<accession>A0A850HAN0</accession>
<keyword evidence="1" id="KW-1133">Transmembrane helix</keyword>
<name>A0A850HAN0_9SPHN</name>
<dbReference type="Proteomes" id="UP000546031">
    <property type="component" value="Unassembled WGS sequence"/>
</dbReference>